<feature type="region of interest" description="Disordered" evidence="1">
    <location>
        <begin position="212"/>
        <end position="240"/>
    </location>
</feature>
<accession>A0A8D8JG05</accession>
<dbReference type="EMBL" id="HBUE01174399">
    <property type="protein sequence ID" value="CAG6516869.1"/>
    <property type="molecule type" value="Transcribed_RNA"/>
</dbReference>
<dbReference type="EMBL" id="HBUE01023513">
    <property type="protein sequence ID" value="CAG6453599.1"/>
    <property type="molecule type" value="Transcribed_RNA"/>
</dbReference>
<feature type="region of interest" description="Disordered" evidence="1">
    <location>
        <begin position="102"/>
        <end position="151"/>
    </location>
</feature>
<organism evidence="2">
    <name type="scientific">Culex pipiens</name>
    <name type="common">House mosquito</name>
    <dbReference type="NCBI Taxonomy" id="7175"/>
    <lineage>
        <taxon>Eukaryota</taxon>
        <taxon>Metazoa</taxon>
        <taxon>Ecdysozoa</taxon>
        <taxon>Arthropoda</taxon>
        <taxon>Hexapoda</taxon>
        <taxon>Insecta</taxon>
        <taxon>Pterygota</taxon>
        <taxon>Neoptera</taxon>
        <taxon>Endopterygota</taxon>
        <taxon>Diptera</taxon>
        <taxon>Nematocera</taxon>
        <taxon>Culicoidea</taxon>
        <taxon>Culicidae</taxon>
        <taxon>Culicinae</taxon>
        <taxon>Culicini</taxon>
        <taxon>Culex</taxon>
        <taxon>Culex</taxon>
    </lineage>
</organism>
<reference evidence="2" key="1">
    <citation type="submission" date="2021-05" db="EMBL/GenBank/DDBJ databases">
        <authorList>
            <person name="Alioto T."/>
            <person name="Alioto T."/>
            <person name="Gomez Garrido J."/>
        </authorList>
    </citation>
    <scope>NUCLEOTIDE SEQUENCE</scope>
</reference>
<name>A0A8D8JG05_CULPI</name>
<proteinExistence type="predicted"/>
<sequence>MDVRTAGRSRQLVYGSVPVRHALPCRHPKGPGRGLRQRGTIYYEIRDRTRQTSTRNRAGLLPGKGKPNLLRDRHARVQRNGPGPLRLPVPVPVVALQNGRGRSAEEVLHTQTSQLAATASPSVRLQKSRPNPRLSVPLSSLPRSGHQTRRSSLLPQRIKLHLRTNAPGHVALSLHGSGRAWRRVAPIAQQSLSGQCSGGLWPARTPRVHGRVRREASETTCQTEQQSADRNGRRWRRVLQ</sequence>
<feature type="compositionally biased region" description="Polar residues" evidence="1">
    <location>
        <begin position="218"/>
        <end position="229"/>
    </location>
</feature>
<evidence type="ECO:0000313" key="2">
    <source>
        <dbReference type="EMBL" id="CAG6568381.1"/>
    </source>
</evidence>
<feature type="compositionally biased region" description="Polar residues" evidence="1">
    <location>
        <begin position="109"/>
        <end position="125"/>
    </location>
</feature>
<dbReference type="EMBL" id="HBUE01279906">
    <property type="protein sequence ID" value="CAG6568381.1"/>
    <property type="molecule type" value="Transcribed_RNA"/>
</dbReference>
<feature type="compositionally biased region" description="Low complexity" evidence="1">
    <location>
        <begin position="128"/>
        <end position="144"/>
    </location>
</feature>
<evidence type="ECO:0000256" key="1">
    <source>
        <dbReference type="SAM" id="MobiDB-lite"/>
    </source>
</evidence>
<protein>
    <submittedName>
        <fullName evidence="2">(northern house mosquito) hypothetical protein</fullName>
    </submittedName>
</protein>
<dbReference type="AlphaFoldDB" id="A0A8D8JG05"/>